<name>A0A820IK51_9BILA</name>
<accession>A0A820IK51</accession>
<protein>
    <recommendedName>
        <fullName evidence="1">RING finger protein 37 N-terminal domain-containing protein</fullName>
    </recommendedName>
</protein>
<feature type="domain" description="RING finger protein 37 N-terminal" evidence="1">
    <location>
        <begin position="4"/>
        <end position="53"/>
    </location>
</feature>
<dbReference type="Proteomes" id="UP000663868">
    <property type="component" value="Unassembled WGS sequence"/>
</dbReference>
<feature type="non-terminal residue" evidence="2">
    <location>
        <position position="53"/>
    </location>
</feature>
<comment type="caution">
    <text evidence="2">The sequence shown here is derived from an EMBL/GenBank/DDBJ whole genome shotgun (WGS) entry which is preliminary data.</text>
</comment>
<organism evidence="2 3">
    <name type="scientific">Adineta steineri</name>
    <dbReference type="NCBI Taxonomy" id="433720"/>
    <lineage>
        <taxon>Eukaryota</taxon>
        <taxon>Metazoa</taxon>
        <taxon>Spiralia</taxon>
        <taxon>Gnathifera</taxon>
        <taxon>Rotifera</taxon>
        <taxon>Eurotatoria</taxon>
        <taxon>Bdelloidea</taxon>
        <taxon>Adinetida</taxon>
        <taxon>Adinetidae</taxon>
        <taxon>Adineta</taxon>
    </lineage>
</organism>
<dbReference type="InterPro" id="IPR045696">
    <property type="entry name" value="Ubox5_N"/>
</dbReference>
<evidence type="ECO:0000313" key="3">
    <source>
        <dbReference type="Proteomes" id="UP000663868"/>
    </source>
</evidence>
<gene>
    <name evidence="2" type="ORF">KXQ929_LOCUS46218</name>
</gene>
<dbReference type="AlphaFoldDB" id="A0A820IK51"/>
<dbReference type="Pfam" id="PF19318">
    <property type="entry name" value="DUF5918"/>
    <property type="match status" value="1"/>
</dbReference>
<evidence type="ECO:0000313" key="2">
    <source>
        <dbReference type="EMBL" id="CAF4313512.1"/>
    </source>
</evidence>
<reference evidence="2" key="1">
    <citation type="submission" date="2021-02" db="EMBL/GenBank/DDBJ databases">
        <authorList>
            <person name="Nowell W R."/>
        </authorList>
    </citation>
    <scope>NUCLEOTIDE SEQUENCE</scope>
</reference>
<sequence>MLVNFCTAQFQPILECSQMQLEGYHAQNLAKDFSQNNGFLADSLQRPPVDIYI</sequence>
<proteinExistence type="predicted"/>
<evidence type="ECO:0000259" key="1">
    <source>
        <dbReference type="Pfam" id="PF19318"/>
    </source>
</evidence>
<dbReference type="EMBL" id="CAJOBB010015154">
    <property type="protein sequence ID" value="CAF4313512.1"/>
    <property type="molecule type" value="Genomic_DNA"/>
</dbReference>